<organism evidence="2 3">
    <name type="scientific">Pleurodeles waltl</name>
    <name type="common">Iberian ribbed newt</name>
    <dbReference type="NCBI Taxonomy" id="8319"/>
    <lineage>
        <taxon>Eukaryota</taxon>
        <taxon>Metazoa</taxon>
        <taxon>Chordata</taxon>
        <taxon>Craniata</taxon>
        <taxon>Vertebrata</taxon>
        <taxon>Euteleostomi</taxon>
        <taxon>Amphibia</taxon>
        <taxon>Batrachia</taxon>
        <taxon>Caudata</taxon>
        <taxon>Salamandroidea</taxon>
        <taxon>Salamandridae</taxon>
        <taxon>Pleurodelinae</taxon>
        <taxon>Pleurodeles</taxon>
    </lineage>
</organism>
<feature type="region of interest" description="Disordered" evidence="1">
    <location>
        <begin position="292"/>
        <end position="467"/>
    </location>
</feature>
<evidence type="ECO:0000313" key="3">
    <source>
        <dbReference type="Proteomes" id="UP001066276"/>
    </source>
</evidence>
<dbReference type="AlphaFoldDB" id="A0AAV7RX81"/>
<evidence type="ECO:0000313" key="2">
    <source>
        <dbReference type="EMBL" id="KAJ1155448.1"/>
    </source>
</evidence>
<comment type="caution">
    <text evidence="2">The sequence shown here is derived from an EMBL/GenBank/DDBJ whole genome shotgun (WGS) entry which is preliminary data.</text>
</comment>
<accession>A0AAV7RX81</accession>
<dbReference type="Proteomes" id="UP001066276">
    <property type="component" value="Chromosome 5"/>
</dbReference>
<keyword evidence="3" id="KW-1185">Reference proteome</keyword>
<sequence length="467" mass="51356">MLPADLIQMEEELASIQQLSPDDVVGQRGDVLARGRASGNCTVKPDLKRKGDITKRTWATYTHPLYDAVSSSLPYAFTDQLYLGSGCQRSPLIATSIFSLQPKESEDLHAVKHLESGRRHSTDHKTSNKVGSFEISFGINRDEYHLDPPDCIKRDHGCTSSGQEEREQILNFGTGLRVEQDFESSLMENQCAEDEESTTGLNSEHVDIRPVASFIIKEEDDPYNVIHDNSERGDNTGSPTRFPFLNSELAEGLEDPYCVEGKDSNGSLTSGFPATKHPDSLHIKEEQETYCIDDSDQSRSISSPKCNRVPAIHQGPAPHRPRSKAPGQGSSASHRQFRRAPRSTTHSSGASTTRRRAPRLSPIIRGPQEGPSALNPRRPGRKGRQGEGPSRGPGRASLRLHPNYWAEPAPPAGAAQPGSDRCRRTQNTRGDPRDAGKASRPPQTGHRSLFRAEAAERKQERPSAPPS</sequence>
<protein>
    <submittedName>
        <fullName evidence="2">Uncharacterized protein</fullName>
    </submittedName>
</protein>
<reference evidence="2" key="1">
    <citation type="journal article" date="2022" name="bioRxiv">
        <title>Sequencing and chromosome-scale assembly of the giantPleurodeles waltlgenome.</title>
        <authorList>
            <person name="Brown T."/>
            <person name="Elewa A."/>
            <person name="Iarovenko S."/>
            <person name="Subramanian E."/>
            <person name="Araus A.J."/>
            <person name="Petzold A."/>
            <person name="Susuki M."/>
            <person name="Suzuki K.-i.T."/>
            <person name="Hayashi T."/>
            <person name="Toyoda A."/>
            <person name="Oliveira C."/>
            <person name="Osipova E."/>
            <person name="Leigh N.D."/>
            <person name="Simon A."/>
            <person name="Yun M.H."/>
        </authorList>
    </citation>
    <scope>NUCLEOTIDE SEQUENCE</scope>
    <source>
        <strain evidence="2">20211129_DDA</strain>
        <tissue evidence="2">Liver</tissue>
    </source>
</reference>
<feature type="region of interest" description="Disordered" evidence="1">
    <location>
        <begin position="224"/>
        <end position="244"/>
    </location>
</feature>
<dbReference type="EMBL" id="JANPWB010000009">
    <property type="protein sequence ID" value="KAJ1155448.1"/>
    <property type="molecule type" value="Genomic_DNA"/>
</dbReference>
<proteinExistence type="predicted"/>
<name>A0AAV7RX81_PLEWA</name>
<evidence type="ECO:0000256" key="1">
    <source>
        <dbReference type="SAM" id="MobiDB-lite"/>
    </source>
</evidence>
<feature type="compositionally biased region" description="Polar residues" evidence="1">
    <location>
        <begin position="342"/>
        <end position="352"/>
    </location>
</feature>
<gene>
    <name evidence="2" type="ORF">NDU88_008178</name>
</gene>